<gene>
    <name evidence="2" type="ORF">RhiirC2_798095</name>
</gene>
<reference evidence="2 3" key="2">
    <citation type="submission" date="2017-10" db="EMBL/GenBank/DDBJ databases">
        <title>Extensive intraspecific genome diversity in a model arbuscular mycorrhizal fungus.</title>
        <authorList>
            <person name="Chen E.C.H."/>
            <person name="Morin E."/>
            <person name="Baudet D."/>
            <person name="Noel J."/>
            <person name="Ndikumana S."/>
            <person name="Charron P."/>
            <person name="St-Onge C."/>
            <person name="Giorgi J."/>
            <person name="Grigoriev I.V."/>
            <person name="Roux C."/>
            <person name="Martin F.M."/>
            <person name="Corradi N."/>
        </authorList>
    </citation>
    <scope>NUCLEOTIDE SEQUENCE [LARGE SCALE GENOMIC DNA]</scope>
    <source>
        <strain evidence="2 3">C2</strain>
    </source>
</reference>
<evidence type="ECO:0000313" key="3">
    <source>
        <dbReference type="Proteomes" id="UP000233469"/>
    </source>
</evidence>
<dbReference type="VEuPathDB" id="FungiDB:FUN_011552"/>
<dbReference type="Proteomes" id="UP000233469">
    <property type="component" value="Unassembled WGS sequence"/>
</dbReference>
<feature type="region of interest" description="Disordered" evidence="1">
    <location>
        <begin position="68"/>
        <end position="117"/>
    </location>
</feature>
<accession>A0A2N1M700</accession>
<reference evidence="2 3" key="1">
    <citation type="submission" date="2016-04" db="EMBL/GenBank/DDBJ databases">
        <title>Genome analyses suggest a sexual origin of heterokaryosis in a supposedly ancient asexual fungus.</title>
        <authorList>
            <person name="Ropars J."/>
            <person name="Sedzielewska K."/>
            <person name="Noel J."/>
            <person name="Charron P."/>
            <person name="Farinelli L."/>
            <person name="Marton T."/>
            <person name="Kruger M."/>
            <person name="Pelin A."/>
            <person name="Brachmann A."/>
            <person name="Corradi N."/>
        </authorList>
    </citation>
    <scope>NUCLEOTIDE SEQUENCE [LARGE SCALE GENOMIC DNA]</scope>
    <source>
        <strain evidence="2 3">C2</strain>
    </source>
</reference>
<name>A0A2N1M700_9GLOM</name>
<comment type="caution">
    <text evidence="2">The sequence shown here is derived from an EMBL/GenBank/DDBJ whole genome shotgun (WGS) entry which is preliminary data.</text>
</comment>
<organism evidence="2 3">
    <name type="scientific">Rhizophagus irregularis</name>
    <dbReference type="NCBI Taxonomy" id="588596"/>
    <lineage>
        <taxon>Eukaryota</taxon>
        <taxon>Fungi</taxon>
        <taxon>Fungi incertae sedis</taxon>
        <taxon>Mucoromycota</taxon>
        <taxon>Glomeromycotina</taxon>
        <taxon>Glomeromycetes</taxon>
        <taxon>Glomerales</taxon>
        <taxon>Glomeraceae</taxon>
        <taxon>Rhizophagus</taxon>
    </lineage>
</organism>
<evidence type="ECO:0000313" key="2">
    <source>
        <dbReference type="EMBL" id="PKK57403.1"/>
    </source>
</evidence>
<protein>
    <submittedName>
        <fullName evidence="2">Uncharacterized protein</fullName>
    </submittedName>
</protein>
<dbReference type="EMBL" id="LLXL01004426">
    <property type="protein sequence ID" value="PKK57403.1"/>
    <property type="molecule type" value="Genomic_DNA"/>
</dbReference>
<sequence length="166" mass="18765">MFILHHINKNRNNNFNNLSQIAVTQATPTPVTYNNSMPNNNSVFIPSNNNYQQCDVSNNLPNNQYQQCISTNNNDTFHQQNNTSNNTPDRNHQQSTSDNVSPPQFYHNQNPYNLPQPQYNVSPLLNSLGININSPQTTIIIIPVSSSEIQNQLLQDLNHSSSKTNS</sequence>
<dbReference type="OrthoDB" id="2327028at2759"/>
<evidence type="ECO:0000256" key="1">
    <source>
        <dbReference type="SAM" id="MobiDB-lite"/>
    </source>
</evidence>
<dbReference type="AlphaFoldDB" id="A0A2N1M700"/>
<proteinExistence type="predicted"/>